<dbReference type="EMBL" id="FTNR01000035">
    <property type="protein sequence ID" value="SIS21341.1"/>
    <property type="molecule type" value="Genomic_DNA"/>
</dbReference>
<keyword evidence="2" id="KW-1185">Reference proteome</keyword>
<proteinExistence type="predicted"/>
<gene>
    <name evidence="1" type="ORF">SAMN05421752_1357</name>
</gene>
<evidence type="ECO:0000313" key="1">
    <source>
        <dbReference type="EMBL" id="SIS21341.1"/>
    </source>
</evidence>
<protein>
    <submittedName>
        <fullName evidence="1">Enoyl-(Acyl carrier protein) reductase</fullName>
    </submittedName>
</protein>
<dbReference type="AlphaFoldDB" id="A0A1N7H977"/>
<name>A0A1N7H977_9EURY</name>
<dbReference type="Pfam" id="PF13561">
    <property type="entry name" value="adh_short_C2"/>
    <property type="match status" value="1"/>
</dbReference>
<accession>A0A1N7H977</accession>
<evidence type="ECO:0000313" key="2">
    <source>
        <dbReference type="Proteomes" id="UP000185936"/>
    </source>
</evidence>
<dbReference type="Gene3D" id="3.40.50.720">
    <property type="entry name" value="NAD(P)-binding Rossmann-like Domain"/>
    <property type="match status" value="1"/>
</dbReference>
<reference evidence="2" key="1">
    <citation type="submission" date="2017-01" db="EMBL/GenBank/DDBJ databases">
        <authorList>
            <person name="Varghese N."/>
            <person name="Submissions S."/>
        </authorList>
    </citation>
    <scope>NUCLEOTIDE SEQUENCE [LARGE SCALE GENOMIC DNA]</scope>
    <source>
        <strain evidence="2">type strain: HArc-</strain>
    </source>
</reference>
<dbReference type="InterPro" id="IPR036291">
    <property type="entry name" value="NAD(P)-bd_dom_sf"/>
</dbReference>
<dbReference type="SUPFAM" id="SSF51735">
    <property type="entry name" value="NAD(P)-binding Rossmann-fold domains"/>
    <property type="match status" value="1"/>
</dbReference>
<dbReference type="InterPro" id="IPR002347">
    <property type="entry name" value="SDR_fam"/>
</dbReference>
<sequence>MVPLIPDQKRCWTRLRHTRHAVAVVDDTVTFCNAVSRIGVQRLLEAHGSNVPVGRTSDQMELGNTVAFLSSPCSEFIDGVAVPIDGGVGSSNLRSANGNAVSV</sequence>
<organism evidence="1 2">
    <name type="scientific">Natronorubrum thiooxidans</name>
    <dbReference type="NCBI Taxonomy" id="308853"/>
    <lineage>
        <taxon>Archaea</taxon>
        <taxon>Methanobacteriati</taxon>
        <taxon>Methanobacteriota</taxon>
        <taxon>Stenosarchaea group</taxon>
        <taxon>Halobacteria</taxon>
        <taxon>Halobacteriales</taxon>
        <taxon>Natrialbaceae</taxon>
        <taxon>Natronorubrum</taxon>
    </lineage>
</organism>
<dbReference type="Proteomes" id="UP000185936">
    <property type="component" value="Unassembled WGS sequence"/>
</dbReference>